<gene>
    <name evidence="2" type="ORF">EGYM00392_LOCUS42943</name>
</gene>
<organism evidence="2">
    <name type="scientific">Eutreptiella gymnastica</name>
    <dbReference type="NCBI Taxonomy" id="73025"/>
    <lineage>
        <taxon>Eukaryota</taxon>
        <taxon>Discoba</taxon>
        <taxon>Euglenozoa</taxon>
        <taxon>Euglenida</taxon>
        <taxon>Spirocuta</taxon>
        <taxon>Euglenophyceae</taxon>
        <taxon>Eutreptiales</taxon>
        <taxon>Eutreptiaceae</taxon>
        <taxon>Eutreptiella</taxon>
    </lineage>
</organism>
<protein>
    <recommendedName>
        <fullName evidence="1">Rad60/SUMO-like domain-containing protein</fullName>
    </recommendedName>
</protein>
<dbReference type="SUPFAM" id="SSF54236">
    <property type="entry name" value="Ubiquitin-like"/>
    <property type="match status" value="1"/>
</dbReference>
<reference evidence="2" key="1">
    <citation type="submission" date="2021-01" db="EMBL/GenBank/DDBJ databases">
        <authorList>
            <person name="Corre E."/>
            <person name="Pelletier E."/>
            <person name="Niang G."/>
            <person name="Scheremetjew M."/>
            <person name="Finn R."/>
            <person name="Kale V."/>
            <person name="Holt S."/>
            <person name="Cochrane G."/>
            <person name="Meng A."/>
            <person name="Brown T."/>
            <person name="Cohen L."/>
        </authorList>
    </citation>
    <scope>NUCLEOTIDE SEQUENCE</scope>
    <source>
        <strain evidence="2">NIES-381</strain>
    </source>
</reference>
<dbReference type="EMBL" id="HBGA01115400">
    <property type="protein sequence ID" value="CAD9031801.1"/>
    <property type="molecule type" value="Transcribed_RNA"/>
</dbReference>
<dbReference type="InterPro" id="IPR022617">
    <property type="entry name" value="Rad60/SUMO-like_dom"/>
</dbReference>
<evidence type="ECO:0000313" key="2">
    <source>
        <dbReference type="EMBL" id="CAD9031801.1"/>
    </source>
</evidence>
<sequence>MVLHFLRTGVALLPQDIEGRRAVLREARYYNLEGLALVSRPPDPERRIGLQVDPADPDSYIYPTFFRLKISTPLRKLMKAFCTKHVLPPTLACFFFHGHRLDGDKTAAHYGMEDDDVIEFKLN</sequence>
<name>A0A7S1NNU3_9EUGL</name>
<dbReference type="SUPFAM" id="SSF54695">
    <property type="entry name" value="POZ domain"/>
    <property type="match status" value="1"/>
</dbReference>
<dbReference type="InterPro" id="IPR029071">
    <property type="entry name" value="Ubiquitin-like_domsf"/>
</dbReference>
<evidence type="ECO:0000259" key="1">
    <source>
        <dbReference type="Pfam" id="PF11976"/>
    </source>
</evidence>
<dbReference type="Pfam" id="PF11976">
    <property type="entry name" value="Rad60-SLD"/>
    <property type="match status" value="1"/>
</dbReference>
<feature type="domain" description="Rad60/SUMO-like" evidence="1">
    <location>
        <begin position="64"/>
        <end position="119"/>
    </location>
</feature>
<dbReference type="InterPro" id="IPR011333">
    <property type="entry name" value="SKP1/BTB/POZ_sf"/>
</dbReference>
<dbReference type="Gene3D" id="3.30.710.10">
    <property type="entry name" value="Potassium Channel Kv1.1, Chain A"/>
    <property type="match status" value="1"/>
</dbReference>
<dbReference type="AlphaFoldDB" id="A0A7S1NNU3"/>
<dbReference type="Gene3D" id="3.10.20.90">
    <property type="entry name" value="Phosphatidylinositol 3-kinase Catalytic Subunit, Chain A, domain 1"/>
    <property type="match status" value="1"/>
</dbReference>
<proteinExistence type="predicted"/>
<accession>A0A7S1NNU3</accession>
<dbReference type="PANTHER" id="PTHR10562">
    <property type="entry name" value="SMALL UBIQUITIN-RELATED MODIFIER"/>
    <property type="match status" value="1"/>
</dbReference>